<accession>A0A927U7F0</accession>
<dbReference type="EMBL" id="SVER01000016">
    <property type="protein sequence ID" value="MBE5919659.1"/>
    <property type="molecule type" value="Genomic_DNA"/>
</dbReference>
<proteinExistence type="predicted"/>
<evidence type="ECO:0000313" key="2">
    <source>
        <dbReference type="EMBL" id="MBE5919659.1"/>
    </source>
</evidence>
<dbReference type="InterPro" id="IPR036101">
    <property type="entry name" value="CarD-like/TRCF_RID_sf"/>
</dbReference>
<feature type="domain" description="CarD-like/TRCF RNAP-interacting" evidence="1">
    <location>
        <begin position="2"/>
        <end position="114"/>
    </location>
</feature>
<dbReference type="Proteomes" id="UP000766246">
    <property type="component" value="Unassembled WGS sequence"/>
</dbReference>
<sequence length="177" mass="19661">MDYQVGDYLVHEGSGVCQVEDIDDMELMGKGSRKTYYCMSPVFKAGAKVFTPIVGSTVRLRPVAGLDTFTRILDNIDDIECIEEANERALQDKFKAVMAEFTPESMASVVKTVLIRKWNRIAAGKKVMAMDEKVLNVAGRKLYEEMAFAMGKDIAYAQKLFEDAVKASLQDTLLIGA</sequence>
<gene>
    <name evidence="2" type="ORF">E7272_07410</name>
</gene>
<evidence type="ECO:0000313" key="3">
    <source>
        <dbReference type="Proteomes" id="UP000766246"/>
    </source>
</evidence>
<dbReference type="InterPro" id="IPR003711">
    <property type="entry name" value="CarD-like/TRCF_RID"/>
</dbReference>
<dbReference type="Gene3D" id="1.20.58.1290">
    <property type="entry name" value="CarD-like, C-terminal domain"/>
    <property type="match status" value="1"/>
</dbReference>
<dbReference type="InterPro" id="IPR042215">
    <property type="entry name" value="CarD-like_C"/>
</dbReference>
<comment type="caution">
    <text evidence="2">The sequence shown here is derived from an EMBL/GenBank/DDBJ whole genome shotgun (WGS) entry which is preliminary data.</text>
</comment>
<dbReference type="SMART" id="SM01058">
    <property type="entry name" value="CarD_TRCF"/>
    <property type="match status" value="1"/>
</dbReference>
<dbReference type="Pfam" id="PF02559">
    <property type="entry name" value="CarD_TRCF_RID"/>
    <property type="match status" value="1"/>
</dbReference>
<name>A0A927U7F0_9FIRM</name>
<dbReference type="Gene3D" id="2.40.10.170">
    <property type="match status" value="1"/>
</dbReference>
<reference evidence="2" key="1">
    <citation type="submission" date="2019-04" db="EMBL/GenBank/DDBJ databases">
        <title>Evolution of Biomass-Degrading Anaerobic Consortia Revealed by Metagenomics.</title>
        <authorList>
            <person name="Peng X."/>
        </authorList>
    </citation>
    <scope>NUCLEOTIDE SEQUENCE</scope>
    <source>
        <strain evidence="2">SIG311</strain>
    </source>
</reference>
<organism evidence="2 3">
    <name type="scientific">Pseudobutyrivibrio ruminis</name>
    <dbReference type="NCBI Taxonomy" id="46206"/>
    <lineage>
        <taxon>Bacteria</taxon>
        <taxon>Bacillati</taxon>
        <taxon>Bacillota</taxon>
        <taxon>Clostridia</taxon>
        <taxon>Lachnospirales</taxon>
        <taxon>Lachnospiraceae</taxon>
        <taxon>Pseudobutyrivibrio</taxon>
    </lineage>
</organism>
<evidence type="ECO:0000259" key="1">
    <source>
        <dbReference type="SMART" id="SM01058"/>
    </source>
</evidence>
<protein>
    <recommendedName>
        <fullName evidence="1">CarD-like/TRCF RNAP-interacting domain-containing protein</fullName>
    </recommendedName>
</protein>
<dbReference type="SUPFAM" id="SSF141259">
    <property type="entry name" value="CarD-like"/>
    <property type="match status" value="1"/>
</dbReference>
<dbReference type="AlphaFoldDB" id="A0A927U7F0"/>